<feature type="binding site" evidence="7">
    <location>
        <position position="196"/>
    </location>
    <ligand>
        <name>substrate</name>
    </ligand>
</feature>
<keyword evidence="5 7" id="KW-0067">ATP-binding</keyword>
<dbReference type="CDD" id="cd00464">
    <property type="entry name" value="SK"/>
    <property type="match status" value="1"/>
</dbReference>
<dbReference type="Pfam" id="PF01381">
    <property type="entry name" value="HTH_3"/>
    <property type="match status" value="1"/>
</dbReference>
<evidence type="ECO:0000313" key="9">
    <source>
        <dbReference type="EMBL" id="NIJ09269.1"/>
    </source>
</evidence>
<keyword evidence="6 7" id="KW-0057">Aromatic amino acid biosynthesis</keyword>
<feature type="binding site" evidence="7">
    <location>
        <position position="235"/>
    </location>
    <ligand>
        <name>ATP</name>
        <dbReference type="ChEBI" id="CHEBI:30616"/>
    </ligand>
</feature>
<evidence type="ECO:0000256" key="3">
    <source>
        <dbReference type="ARBA" id="ARBA00022741"/>
    </source>
</evidence>
<keyword evidence="4 7" id="KW-0418">Kinase</keyword>
<dbReference type="PRINTS" id="PR01100">
    <property type="entry name" value="SHIKIMTKNASE"/>
</dbReference>
<dbReference type="HAMAP" id="MF_00109">
    <property type="entry name" value="Shikimate_kinase"/>
    <property type="match status" value="1"/>
</dbReference>
<dbReference type="SMART" id="SM00530">
    <property type="entry name" value="HTH_XRE"/>
    <property type="match status" value="1"/>
</dbReference>
<keyword evidence="7" id="KW-0460">Magnesium</keyword>
<proteinExistence type="inferred from homology"/>
<comment type="catalytic activity">
    <reaction evidence="7">
        <text>shikimate + ATP = 3-phosphoshikimate + ADP + H(+)</text>
        <dbReference type="Rhea" id="RHEA:13121"/>
        <dbReference type="ChEBI" id="CHEBI:15378"/>
        <dbReference type="ChEBI" id="CHEBI:30616"/>
        <dbReference type="ChEBI" id="CHEBI:36208"/>
        <dbReference type="ChEBI" id="CHEBI:145989"/>
        <dbReference type="ChEBI" id="CHEBI:456216"/>
        <dbReference type="EC" id="2.7.1.71"/>
    </reaction>
</comment>
<dbReference type="InterPro" id="IPR001387">
    <property type="entry name" value="Cro/C1-type_HTH"/>
</dbReference>
<dbReference type="Gene3D" id="3.40.50.300">
    <property type="entry name" value="P-loop containing nucleotide triphosphate hydrolases"/>
    <property type="match status" value="1"/>
</dbReference>
<comment type="cofactor">
    <cofactor evidence="7">
        <name>Mg(2+)</name>
        <dbReference type="ChEBI" id="CHEBI:18420"/>
    </cofactor>
    <text evidence="7">Binds 1 Mg(2+) ion per subunit.</text>
</comment>
<evidence type="ECO:0000256" key="1">
    <source>
        <dbReference type="ARBA" id="ARBA00022605"/>
    </source>
</evidence>
<dbReference type="Gene3D" id="1.10.260.40">
    <property type="entry name" value="lambda repressor-like DNA-binding domains"/>
    <property type="match status" value="1"/>
</dbReference>
<dbReference type="InterPro" id="IPR027417">
    <property type="entry name" value="P-loop_NTPase"/>
</dbReference>
<evidence type="ECO:0000256" key="2">
    <source>
        <dbReference type="ARBA" id="ARBA00022679"/>
    </source>
</evidence>
<dbReference type="InterPro" id="IPR010982">
    <property type="entry name" value="Lambda_DNA-bd_dom_sf"/>
</dbReference>
<dbReference type="CDD" id="cd00093">
    <property type="entry name" value="HTH_XRE"/>
    <property type="match status" value="1"/>
</dbReference>
<dbReference type="InterPro" id="IPR000623">
    <property type="entry name" value="Shikimate_kinase/TSH1"/>
</dbReference>
<comment type="caution">
    <text evidence="9">The sequence shown here is derived from an EMBL/GenBank/DDBJ whole genome shotgun (WGS) entry which is preliminary data.</text>
</comment>
<organism evidence="9 10">
    <name type="scientific">Sphingomonas vulcanisoli</name>
    <dbReference type="NCBI Taxonomy" id="1658060"/>
    <lineage>
        <taxon>Bacteria</taxon>
        <taxon>Pseudomonadati</taxon>
        <taxon>Pseudomonadota</taxon>
        <taxon>Alphaproteobacteria</taxon>
        <taxon>Sphingomonadales</taxon>
        <taxon>Sphingomonadaceae</taxon>
        <taxon>Sphingomonas</taxon>
    </lineage>
</organism>
<evidence type="ECO:0000256" key="6">
    <source>
        <dbReference type="ARBA" id="ARBA00023141"/>
    </source>
</evidence>
<dbReference type="NCBIfam" id="NF006015">
    <property type="entry name" value="PRK08154.1"/>
    <property type="match status" value="1"/>
</dbReference>
<dbReference type="Pfam" id="PF01202">
    <property type="entry name" value="SKI"/>
    <property type="match status" value="1"/>
</dbReference>
<dbReference type="EMBL" id="JAAOZC010000009">
    <property type="protein sequence ID" value="NIJ09269.1"/>
    <property type="molecule type" value="Genomic_DNA"/>
</dbReference>
<keyword evidence="10" id="KW-1185">Reference proteome</keyword>
<comment type="caution">
    <text evidence="7">Lacks conserved residue(s) required for the propagation of feature annotation.</text>
</comment>
<protein>
    <recommendedName>
        <fullName evidence="7">Shikimate kinase</fullName>
        <shortName evidence="7">SK</shortName>
        <ecNumber evidence="7">2.7.1.71</ecNumber>
    </recommendedName>
</protein>
<dbReference type="EC" id="2.7.1.71" evidence="7"/>
<keyword evidence="1 7" id="KW-0028">Amino-acid biosynthesis</keyword>
<comment type="subcellular location">
    <subcellularLocation>
        <location evidence="7">Cytoplasm</location>
    </subcellularLocation>
</comment>
<evidence type="ECO:0000259" key="8">
    <source>
        <dbReference type="PROSITE" id="PS50943"/>
    </source>
</evidence>
<feature type="binding site" evidence="7">
    <location>
        <position position="131"/>
    </location>
    <ligand>
        <name>Mg(2+)</name>
        <dbReference type="ChEBI" id="CHEBI:18420"/>
    </ligand>
</feature>
<feature type="domain" description="HTH cro/C1-type" evidence="8">
    <location>
        <begin position="19"/>
        <end position="73"/>
    </location>
</feature>
<sequence length="288" mass="30879">MAEIQSVAEEGSTDVGVRLRAARAKVGMTRRQLATASGMSERYLAHIEAGTGNPTVAVLEALAGALDMAPAELLPLGGERSEARAAAAATLRRLPESRLGPLLDQMAQLGGANSSKGRRIVLLGMRGAGKSSLGKALALRLRVPFLEMSKEVEIAYGGEMRLLIELGGQSALRRYEHEAWETLIAEHESAVIATPGGIAADPVLFDRLLATAHSIWLEASPDDHMQRVMAQGDFRPMASNRGAMEDLKAILQARASEYARAEAQLDTSAQDFEGTVDRLEQMARRLIA</sequence>
<dbReference type="InterPro" id="IPR031322">
    <property type="entry name" value="Shikimate/glucono_kinase"/>
</dbReference>
<comment type="similarity">
    <text evidence="7">Belongs to the shikimate kinase family.</text>
</comment>
<feature type="binding site" evidence="7">
    <location>
        <position position="270"/>
    </location>
    <ligand>
        <name>ATP</name>
        <dbReference type="ChEBI" id="CHEBI:30616"/>
    </ligand>
</feature>
<accession>A0ABX0TX28</accession>
<name>A0ABX0TX28_9SPHN</name>
<feature type="binding site" evidence="7">
    <location>
        <position position="254"/>
    </location>
    <ligand>
        <name>substrate</name>
    </ligand>
</feature>
<dbReference type="SUPFAM" id="SSF47413">
    <property type="entry name" value="lambda repressor-like DNA-binding domains"/>
    <property type="match status" value="1"/>
</dbReference>
<keyword evidence="3 7" id="KW-0547">Nucleotide-binding</keyword>
<keyword evidence="2 7" id="KW-0808">Transferase</keyword>
<keyword evidence="7" id="KW-0479">Metal-binding</keyword>
<dbReference type="PANTHER" id="PTHR21087:SF16">
    <property type="entry name" value="SHIKIMATE KINASE 1, CHLOROPLASTIC"/>
    <property type="match status" value="1"/>
</dbReference>
<feature type="binding site" evidence="7">
    <location>
        <position position="173"/>
    </location>
    <ligand>
        <name>substrate</name>
    </ligand>
</feature>
<comment type="subunit">
    <text evidence="7">Monomer.</text>
</comment>
<dbReference type="Proteomes" id="UP000727456">
    <property type="component" value="Unassembled WGS sequence"/>
</dbReference>
<dbReference type="PANTHER" id="PTHR21087">
    <property type="entry name" value="SHIKIMATE KINASE"/>
    <property type="match status" value="1"/>
</dbReference>
<evidence type="ECO:0000256" key="5">
    <source>
        <dbReference type="ARBA" id="ARBA00022840"/>
    </source>
</evidence>
<gene>
    <name evidence="7" type="primary">aroK</name>
    <name evidence="9" type="ORF">FHS31_002901</name>
</gene>
<comment type="function">
    <text evidence="7">Catalyzes the specific phosphorylation of the 3-hydroxyl group of shikimic acid using ATP as a cosubstrate.</text>
</comment>
<feature type="binding site" evidence="7">
    <location>
        <begin position="127"/>
        <end position="132"/>
    </location>
    <ligand>
        <name>ATP</name>
        <dbReference type="ChEBI" id="CHEBI:30616"/>
    </ligand>
</feature>
<comment type="pathway">
    <text evidence="7">Metabolic intermediate biosynthesis; chorismate biosynthesis; chorismate from D-erythrose 4-phosphate and phosphoenolpyruvate: step 5/7.</text>
</comment>
<dbReference type="RefSeq" id="WP_167074721.1">
    <property type="nucleotide sequence ID" value="NZ_JAAOZC010000009.1"/>
</dbReference>
<reference evidence="9 10" key="1">
    <citation type="submission" date="2020-03" db="EMBL/GenBank/DDBJ databases">
        <title>Genomic Encyclopedia of Type Strains, Phase III (KMG-III): the genomes of soil and plant-associated and newly described type strains.</title>
        <authorList>
            <person name="Whitman W."/>
        </authorList>
    </citation>
    <scope>NUCLEOTIDE SEQUENCE [LARGE SCALE GENOMIC DNA]</scope>
    <source>
        <strain evidence="9 10">CECT 8804</strain>
    </source>
</reference>
<dbReference type="PROSITE" id="PS50943">
    <property type="entry name" value="HTH_CROC1"/>
    <property type="match status" value="1"/>
</dbReference>
<evidence type="ECO:0000256" key="4">
    <source>
        <dbReference type="ARBA" id="ARBA00022777"/>
    </source>
</evidence>
<evidence type="ECO:0000313" key="10">
    <source>
        <dbReference type="Proteomes" id="UP000727456"/>
    </source>
</evidence>
<keyword evidence="7" id="KW-0963">Cytoplasm</keyword>
<evidence type="ECO:0000256" key="7">
    <source>
        <dbReference type="HAMAP-Rule" id="MF_00109"/>
    </source>
</evidence>
<dbReference type="SUPFAM" id="SSF52540">
    <property type="entry name" value="P-loop containing nucleoside triphosphate hydrolases"/>
    <property type="match status" value="1"/>
</dbReference>